<dbReference type="PROSITE" id="PS50158">
    <property type="entry name" value="ZF_CCHC"/>
    <property type="match status" value="1"/>
</dbReference>
<proteinExistence type="predicted"/>
<dbReference type="InterPro" id="IPR036249">
    <property type="entry name" value="Thioredoxin-like_sf"/>
</dbReference>
<dbReference type="SUPFAM" id="SSF52833">
    <property type="entry name" value="Thioredoxin-like"/>
    <property type="match status" value="1"/>
</dbReference>
<feature type="compositionally biased region" description="Acidic residues" evidence="2">
    <location>
        <begin position="382"/>
        <end position="398"/>
    </location>
</feature>
<dbReference type="OrthoDB" id="429967at2759"/>
<dbReference type="EMBL" id="MU150230">
    <property type="protein sequence ID" value="KAF9469386.1"/>
    <property type="molecule type" value="Genomic_DNA"/>
</dbReference>
<dbReference type="InterPro" id="IPR008554">
    <property type="entry name" value="Glutaredoxin-like"/>
</dbReference>
<evidence type="ECO:0000256" key="1">
    <source>
        <dbReference type="PROSITE-ProRule" id="PRU00047"/>
    </source>
</evidence>
<keyword evidence="1" id="KW-0862">Zinc</keyword>
<sequence length="398" mass="44653">MASRIPRIPRLTLFSGPNCSLCDTAKAELAKVRQTRDFQLETINIQDPGQNKWKKKYLYWIPAFHIEGKEVAKGRWDAQTVNQALDKWESLRASAEGWDPAGIYIRDSEYILGEDLPPVLPDLGKSRCFNCGSSDHIVSACPSPADRQVISLSRQLYNFTQASRGILEFKRIHIVEEWRQKRLEWLETFEPGEIRGLELKDALGAGEGDWLRNMAVWGYPKGWVSECDPRKRIRRLIWNESSDGGDDDSESEPFLIFGDNDKVEVVHTNIAVYDIDTENDDDDDGTSASSLDDSVSISDSTPKRWAEYPASHFASHLLPIYNGLQLPPISHRGIRNNIPPPPSGEPPPLPPQPPPPPPIDEPPPLPSLPPSTPLQPPQDISSIDDEDVDMDFSDSESD</sequence>
<dbReference type="InterPro" id="IPR001878">
    <property type="entry name" value="Znf_CCHC"/>
</dbReference>
<evidence type="ECO:0000259" key="3">
    <source>
        <dbReference type="PROSITE" id="PS50158"/>
    </source>
</evidence>
<accession>A0A9P6CK03</accession>
<feature type="region of interest" description="Disordered" evidence="2">
    <location>
        <begin position="331"/>
        <end position="398"/>
    </location>
</feature>
<keyword evidence="1" id="KW-0863">Zinc-finger</keyword>
<dbReference type="GO" id="GO:0008270">
    <property type="term" value="F:zinc ion binding"/>
    <property type="evidence" value="ECO:0007669"/>
    <property type="project" value="UniProtKB-KW"/>
</dbReference>
<comment type="caution">
    <text evidence="4">The sequence shown here is derived from an EMBL/GenBank/DDBJ whole genome shotgun (WGS) entry which is preliminary data.</text>
</comment>
<dbReference type="Pfam" id="PF00098">
    <property type="entry name" value="zf-CCHC"/>
    <property type="match status" value="1"/>
</dbReference>
<dbReference type="SMART" id="SM00343">
    <property type="entry name" value="ZnF_C2HC"/>
    <property type="match status" value="1"/>
</dbReference>
<name>A0A9P6CK03_9AGAR</name>
<dbReference type="GO" id="GO:0071013">
    <property type="term" value="C:catalytic step 2 spliceosome"/>
    <property type="evidence" value="ECO:0007669"/>
    <property type="project" value="TreeGrafter"/>
</dbReference>
<reference evidence="4" key="1">
    <citation type="submission" date="2020-11" db="EMBL/GenBank/DDBJ databases">
        <authorList>
            <consortium name="DOE Joint Genome Institute"/>
            <person name="Ahrendt S."/>
            <person name="Riley R."/>
            <person name="Andreopoulos W."/>
            <person name="Labutti K."/>
            <person name="Pangilinan J."/>
            <person name="Ruiz-Duenas F.J."/>
            <person name="Barrasa J.M."/>
            <person name="Sanchez-Garcia M."/>
            <person name="Camarero S."/>
            <person name="Miyauchi S."/>
            <person name="Serrano A."/>
            <person name="Linde D."/>
            <person name="Babiker R."/>
            <person name="Drula E."/>
            <person name="Ayuso-Fernandez I."/>
            <person name="Pacheco R."/>
            <person name="Padilla G."/>
            <person name="Ferreira P."/>
            <person name="Barriuso J."/>
            <person name="Kellner H."/>
            <person name="Castanera R."/>
            <person name="Alfaro M."/>
            <person name="Ramirez L."/>
            <person name="Pisabarro A.G."/>
            <person name="Kuo A."/>
            <person name="Tritt A."/>
            <person name="Lipzen A."/>
            <person name="He G."/>
            <person name="Yan M."/>
            <person name="Ng V."/>
            <person name="Cullen D."/>
            <person name="Martin F."/>
            <person name="Rosso M.-N."/>
            <person name="Henrissat B."/>
            <person name="Hibbett D."/>
            <person name="Martinez A.T."/>
            <person name="Grigoriev I.V."/>
        </authorList>
    </citation>
    <scope>NUCLEOTIDE SEQUENCE</scope>
    <source>
        <strain evidence="4">CBS 247.69</strain>
    </source>
</reference>
<dbReference type="Gene3D" id="3.40.30.10">
    <property type="entry name" value="Glutaredoxin"/>
    <property type="match status" value="1"/>
</dbReference>
<feature type="compositionally biased region" description="Acidic residues" evidence="2">
    <location>
        <begin position="276"/>
        <end position="285"/>
    </location>
</feature>
<gene>
    <name evidence="4" type="ORF">BDZ94DRAFT_1279286</name>
</gene>
<dbReference type="GO" id="GO:0003723">
    <property type="term" value="F:RNA binding"/>
    <property type="evidence" value="ECO:0007669"/>
    <property type="project" value="TreeGrafter"/>
</dbReference>
<keyword evidence="1" id="KW-0479">Metal-binding</keyword>
<dbReference type="Proteomes" id="UP000807353">
    <property type="component" value="Unassembled WGS sequence"/>
</dbReference>
<dbReference type="Pfam" id="PF05768">
    <property type="entry name" value="Glrx-like"/>
    <property type="match status" value="1"/>
</dbReference>
<dbReference type="InterPro" id="IPR052115">
    <property type="entry name" value="NEXT_complex_subunit_ZCCHC8"/>
</dbReference>
<keyword evidence="5" id="KW-1185">Reference proteome</keyword>
<dbReference type="PANTHER" id="PTHR13316:SF0">
    <property type="entry name" value="ZINC FINGER CCHC DOMAIN-CONTAINING PROTEIN 8"/>
    <property type="match status" value="1"/>
</dbReference>
<evidence type="ECO:0000313" key="4">
    <source>
        <dbReference type="EMBL" id="KAF9469386.1"/>
    </source>
</evidence>
<dbReference type="AlphaFoldDB" id="A0A9P6CK03"/>
<feature type="compositionally biased region" description="Low complexity" evidence="2">
    <location>
        <begin position="286"/>
        <end position="300"/>
    </location>
</feature>
<dbReference type="PANTHER" id="PTHR13316">
    <property type="entry name" value="ZINC FINGER, CCHC DOMAIN CONTAINING 8"/>
    <property type="match status" value="1"/>
</dbReference>
<organism evidence="4 5">
    <name type="scientific">Collybia nuda</name>
    <dbReference type="NCBI Taxonomy" id="64659"/>
    <lineage>
        <taxon>Eukaryota</taxon>
        <taxon>Fungi</taxon>
        <taxon>Dikarya</taxon>
        <taxon>Basidiomycota</taxon>
        <taxon>Agaricomycotina</taxon>
        <taxon>Agaricomycetes</taxon>
        <taxon>Agaricomycetidae</taxon>
        <taxon>Agaricales</taxon>
        <taxon>Tricholomatineae</taxon>
        <taxon>Clitocybaceae</taxon>
        <taxon>Collybia</taxon>
    </lineage>
</organism>
<feature type="region of interest" description="Disordered" evidence="2">
    <location>
        <begin position="276"/>
        <end position="300"/>
    </location>
</feature>
<evidence type="ECO:0000313" key="5">
    <source>
        <dbReference type="Proteomes" id="UP000807353"/>
    </source>
</evidence>
<evidence type="ECO:0000256" key="2">
    <source>
        <dbReference type="SAM" id="MobiDB-lite"/>
    </source>
</evidence>
<feature type="compositionally biased region" description="Pro residues" evidence="2">
    <location>
        <begin position="338"/>
        <end position="376"/>
    </location>
</feature>
<protein>
    <recommendedName>
        <fullName evidence="3">CCHC-type domain-containing protein</fullName>
    </recommendedName>
</protein>
<feature type="domain" description="CCHC-type" evidence="3">
    <location>
        <begin position="127"/>
        <end position="143"/>
    </location>
</feature>